<feature type="domain" description="J" evidence="7">
    <location>
        <begin position="136"/>
        <end position="200"/>
    </location>
</feature>
<feature type="region of interest" description="Disordered" evidence="6">
    <location>
        <begin position="56"/>
        <end position="121"/>
    </location>
</feature>
<dbReference type="PRINTS" id="PR00625">
    <property type="entry name" value="JDOMAIN"/>
</dbReference>
<feature type="compositionally biased region" description="Polar residues" evidence="6">
    <location>
        <begin position="80"/>
        <end position="95"/>
    </location>
</feature>
<name>A0ABQ5SIH2_9CHLO</name>
<dbReference type="Pfam" id="PF09320">
    <property type="entry name" value="DUF1977"/>
    <property type="match status" value="1"/>
</dbReference>
<evidence type="ECO:0000256" key="4">
    <source>
        <dbReference type="ARBA" id="ARBA00022989"/>
    </source>
</evidence>
<dbReference type="InterPro" id="IPR001623">
    <property type="entry name" value="DnaJ_domain"/>
</dbReference>
<feature type="compositionally biased region" description="Basic and acidic residues" evidence="6">
    <location>
        <begin position="56"/>
        <end position="78"/>
    </location>
</feature>
<accession>A0ABQ5SIH2</accession>
<dbReference type="SMART" id="SM00271">
    <property type="entry name" value="DnaJ"/>
    <property type="match status" value="1"/>
</dbReference>
<feature type="region of interest" description="Disordered" evidence="6">
    <location>
        <begin position="258"/>
        <end position="287"/>
    </location>
</feature>
<comment type="caution">
    <text evidence="8">The sequence shown here is derived from an EMBL/GenBank/DDBJ whole genome shotgun (WGS) entry which is preliminary data.</text>
</comment>
<keyword evidence="2" id="KW-0812">Transmembrane</keyword>
<comment type="subcellular location">
    <subcellularLocation>
        <location evidence="1">Endoplasmic reticulum membrane</location>
        <topology evidence="1">Single-pass membrane protein</topology>
    </subcellularLocation>
</comment>
<dbReference type="PROSITE" id="PS50076">
    <property type="entry name" value="DNAJ_2"/>
    <property type="match status" value="1"/>
</dbReference>
<dbReference type="PANTHER" id="PTHR43908:SF3">
    <property type="entry name" value="AT29763P-RELATED"/>
    <property type="match status" value="1"/>
</dbReference>
<dbReference type="InterPro" id="IPR036869">
    <property type="entry name" value="J_dom_sf"/>
</dbReference>
<keyword evidence="3" id="KW-0256">Endoplasmic reticulum</keyword>
<organism evidence="8 9">
    <name type="scientific">Volvox africanus</name>
    <dbReference type="NCBI Taxonomy" id="51714"/>
    <lineage>
        <taxon>Eukaryota</taxon>
        <taxon>Viridiplantae</taxon>
        <taxon>Chlorophyta</taxon>
        <taxon>core chlorophytes</taxon>
        <taxon>Chlorophyceae</taxon>
        <taxon>CS clade</taxon>
        <taxon>Chlamydomonadales</taxon>
        <taxon>Volvocaceae</taxon>
        <taxon>Volvox</taxon>
    </lineage>
</organism>
<evidence type="ECO:0000256" key="6">
    <source>
        <dbReference type="SAM" id="MobiDB-lite"/>
    </source>
</evidence>
<dbReference type="InterPro" id="IPR051100">
    <property type="entry name" value="DnaJ_subfamily_B/C"/>
</dbReference>
<sequence>MTDANKDEARKCLAIARQCIAQGQLDRADKFARKAQKLYASVEAQSILEVIESAKAAKETSTHERPSTSYGHHNEHPTRVNGQSATGTNYASNRNAEGGPNLPPKPHKSSKPIGQVNDPGTPEQRALVAQVLKAKDFYEVLGLSRDATDDDIKKAYRKLALKLHPDKNKALHSDEAFKGVSKAFNCLSDPDKRAYYDRTGFESSAAAAAAHRGSGAGPGPGGTAYYHASGEELDPEEIFNMFFAGAFGPNTFRTQFGGAARQRRQHGHNHAGGGRAHGAGQGGAAAGQEQQQRAAMLGLLQLVPIVIFLVYTLFQSSQSPPFSLTQDSTYRIEVLTQRLSIPFYVKTVTDLEKSYPTTSDARVRLERQVEHAFYERLEARCQQERLMRHRAWTWGNREQARTMKLDACDAIEKINEKLGSMRRQQYAF</sequence>
<dbReference type="Gene3D" id="1.10.287.110">
    <property type="entry name" value="DnaJ domain"/>
    <property type="match status" value="1"/>
</dbReference>
<reference evidence="8 9" key="1">
    <citation type="journal article" date="2023" name="IScience">
        <title>Expanded male sex-determining region conserved during the evolution of homothallism in the green alga Volvox.</title>
        <authorList>
            <person name="Yamamoto K."/>
            <person name="Matsuzaki R."/>
            <person name="Mahakham W."/>
            <person name="Heman W."/>
            <person name="Sekimoto H."/>
            <person name="Kawachi M."/>
            <person name="Minakuchi Y."/>
            <person name="Toyoda A."/>
            <person name="Nozaki H."/>
        </authorList>
    </citation>
    <scope>NUCLEOTIDE SEQUENCE [LARGE SCALE GENOMIC DNA]</scope>
    <source>
        <strain evidence="8 9">NIES-4468</strain>
    </source>
</reference>
<proteinExistence type="predicted"/>
<evidence type="ECO:0000313" key="8">
    <source>
        <dbReference type="EMBL" id="GLI69700.1"/>
    </source>
</evidence>
<gene>
    <name evidence="8" type="ORF">VaNZ11_014389</name>
</gene>
<dbReference type="EMBL" id="BSDZ01000086">
    <property type="protein sequence ID" value="GLI69700.1"/>
    <property type="molecule type" value="Genomic_DNA"/>
</dbReference>
<feature type="compositionally biased region" description="Gly residues" evidence="6">
    <location>
        <begin position="270"/>
        <end position="285"/>
    </location>
</feature>
<dbReference type="InterPro" id="IPR015399">
    <property type="entry name" value="DUF1977_DnaJ-like"/>
</dbReference>
<evidence type="ECO:0000256" key="5">
    <source>
        <dbReference type="ARBA" id="ARBA00023136"/>
    </source>
</evidence>
<dbReference type="Pfam" id="PF00226">
    <property type="entry name" value="DnaJ"/>
    <property type="match status" value="1"/>
</dbReference>
<evidence type="ECO:0000256" key="2">
    <source>
        <dbReference type="ARBA" id="ARBA00022692"/>
    </source>
</evidence>
<dbReference type="CDD" id="cd06257">
    <property type="entry name" value="DnaJ"/>
    <property type="match status" value="1"/>
</dbReference>
<dbReference type="PANTHER" id="PTHR43908">
    <property type="entry name" value="AT29763P-RELATED"/>
    <property type="match status" value="1"/>
</dbReference>
<protein>
    <recommendedName>
        <fullName evidence="7">J domain-containing protein</fullName>
    </recommendedName>
</protein>
<evidence type="ECO:0000256" key="1">
    <source>
        <dbReference type="ARBA" id="ARBA00004389"/>
    </source>
</evidence>
<evidence type="ECO:0000256" key="3">
    <source>
        <dbReference type="ARBA" id="ARBA00022824"/>
    </source>
</evidence>
<keyword evidence="4" id="KW-1133">Transmembrane helix</keyword>
<evidence type="ECO:0000259" key="7">
    <source>
        <dbReference type="PROSITE" id="PS50076"/>
    </source>
</evidence>
<dbReference type="InterPro" id="IPR018253">
    <property type="entry name" value="DnaJ_domain_CS"/>
</dbReference>
<keyword evidence="9" id="KW-1185">Reference proteome</keyword>
<dbReference type="SUPFAM" id="SSF46565">
    <property type="entry name" value="Chaperone J-domain"/>
    <property type="match status" value="1"/>
</dbReference>
<dbReference type="Proteomes" id="UP001165090">
    <property type="component" value="Unassembled WGS sequence"/>
</dbReference>
<evidence type="ECO:0000313" key="9">
    <source>
        <dbReference type="Proteomes" id="UP001165090"/>
    </source>
</evidence>
<keyword evidence="5" id="KW-0472">Membrane</keyword>
<dbReference type="PROSITE" id="PS00636">
    <property type="entry name" value="DNAJ_1"/>
    <property type="match status" value="1"/>
</dbReference>